<dbReference type="InterPro" id="IPR011330">
    <property type="entry name" value="Glyco_hydro/deAcase_b/a-brl"/>
</dbReference>
<dbReference type="InterPro" id="IPR002509">
    <property type="entry name" value="NODB_dom"/>
</dbReference>
<dbReference type="Gene3D" id="3.20.20.370">
    <property type="entry name" value="Glycoside hydrolase/deacetylase"/>
    <property type="match status" value="1"/>
</dbReference>
<dbReference type="Pfam" id="PF14883">
    <property type="entry name" value="GHL13"/>
    <property type="match status" value="1"/>
</dbReference>
<organism evidence="4 5">
    <name type="scientific">Paludibacterium purpuratum</name>
    <dbReference type="NCBI Taxonomy" id="1144873"/>
    <lineage>
        <taxon>Bacteria</taxon>
        <taxon>Pseudomonadati</taxon>
        <taxon>Pseudomonadota</taxon>
        <taxon>Betaproteobacteria</taxon>
        <taxon>Neisseriales</taxon>
        <taxon>Chromobacteriaceae</taxon>
        <taxon>Paludibacterium</taxon>
    </lineage>
</organism>
<proteinExistence type="predicted"/>
<protein>
    <submittedName>
        <fullName evidence="4">Biofilm PGA synthesis lipoprotein PgaB</fullName>
    </submittedName>
</protein>
<dbReference type="EMBL" id="SNZP01000010">
    <property type="protein sequence ID" value="TDR76623.1"/>
    <property type="molecule type" value="Genomic_DNA"/>
</dbReference>
<dbReference type="NCBIfam" id="TIGR03938">
    <property type="entry name" value="deacetyl_PgaB"/>
    <property type="match status" value="1"/>
</dbReference>
<evidence type="ECO:0000313" key="4">
    <source>
        <dbReference type="EMBL" id="TDR76623.1"/>
    </source>
</evidence>
<gene>
    <name evidence="4" type="ORF">DFP86_11049</name>
</gene>
<dbReference type="Pfam" id="PF01522">
    <property type="entry name" value="Polysacc_deac_1"/>
    <property type="match status" value="1"/>
</dbReference>
<evidence type="ECO:0000256" key="2">
    <source>
        <dbReference type="SAM" id="SignalP"/>
    </source>
</evidence>
<dbReference type="InterPro" id="IPR023854">
    <property type="entry name" value="PGA_deacetylase_PgaB"/>
</dbReference>
<dbReference type="PANTHER" id="PTHR34216">
    <property type="match status" value="1"/>
</dbReference>
<evidence type="ECO:0000259" key="3">
    <source>
        <dbReference type="PROSITE" id="PS51677"/>
    </source>
</evidence>
<dbReference type="Gene3D" id="3.20.20.80">
    <property type="entry name" value="Glycosidases"/>
    <property type="match status" value="1"/>
</dbReference>
<dbReference type="OrthoDB" id="9816280at2"/>
<sequence length="654" mass="73419">MKTLLKILLLFWLAACGPAALATGNPNARLIVLCYHEVSEADAGLADPYAVDVKLLAQQLSWMKGQGYHFVSVDQILADRNGGAPLPDKSVLLTFDDGYRSVYTKVFPVLRQFNAPAVIALVGSWLTPRLDQEVKYGDLWVPRNRFLTWEQVREMQASGLIEVASHSYALHTGMVANPQGNTEPALSSHLYLNGQYESTAAYLRRVHDDLQKNSELISKETGKAPRVMIWPYGSYTLPATRIAGELGMPITLSLDAGVNTAQVPLAVLRRELMDARTSLAEMADQFRDFMRYPNGIAPSPSRIMHIDLDYIYDPDPKQTEINLGRLLDRVKAMGASTVYLQAFVDPEGRGEASALYFPNRHMPMRADLFNRVAWQLQTRCNVKVYAWMPLLAFRLPPDNPAGNQLVLSDSRDDPTPRVRGYRRLSPYSPQARQVIRELYEDLAQNAHFSGLLFHDDATLSDFEDASPEALAAYRHDGLGDSLAAIRSQPTAMARWTDDKIAVLDDFSMTLAQAVNEWQPGLKTARNYYAEAILNPNAREWYAQTLKSGLAHYDSVAIMAMPYMENASDPKAWLQRLFQQVATVPGALDKTVFELQAENWRTKMPVPTKEMADWVRLLNTLGARGIAYYPDDVFNDHPALAEFKRVFSMRSLPLQ</sequence>
<dbReference type="SUPFAM" id="SSF88713">
    <property type="entry name" value="Glycoside hydrolase/deacetylase"/>
    <property type="match status" value="1"/>
</dbReference>
<keyword evidence="4" id="KW-0449">Lipoprotein</keyword>
<dbReference type="InterPro" id="IPR032772">
    <property type="entry name" value="PGA_deacetylase_PgaB_C"/>
</dbReference>
<feature type="domain" description="NodB homology" evidence="3">
    <location>
        <begin position="89"/>
        <end position="338"/>
    </location>
</feature>
<accession>A0A4R7B3M8</accession>
<dbReference type="GO" id="GO:0005975">
    <property type="term" value="P:carbohydrate metabolic process"/>
    <property type="evidence" value="ECO:0007669"/>
    <property type="project" value="InterPro"/>
</dbReference>
<feature type="signal peptide" evidence="2">
    <location>
        <begin position="1"/>
        <end position="22"/>
    </location>
</feature>
<dbReference type="RefSeq" id="WP_133681824.1">
    <property type="nucleotide sequence ID" value="NZ_SNZP01000010.1"/>
</dbReference>
<dbReference type="InterPro" id="IPR051398">
    <property type="entry name" value="Polysacch_Deacetylase"/>
</dbReference>
<dbReference type="GO" id="GO:0016810">
    <property type="term" value="F:hydrolase activity, acting on carbon-nitrogen (but not peptide) bonds"/>
    <property type="evidence" value="ECO:0007669"/>
    <property type="project" value="InterPro"/>
</dbReference>
<comment type="caution">
    <text evidence="4">The sequence shown here is derived from an EMBL/GenBank/DDBJ whole genome shotgun (WGS) entry which is preliminary data.</text>
</comment>
<dbReference type="PROSITE" id="PS51677">
    <property type="entry name" value="NODB"/>
    <property type="match status" value="1"/>
</dbReference>
<name>A0A4R7B3M8_9NEIS</name>
<dbReference type="GO" id="GO:0043708">
    <property type="term" value="P:cell adhesion involved in biofilm formation"/>
    <property type="evidence" value="ECO:0007669"/>
    <property type="project" value="InterPro"/>
</dbReference>
<dbReference type="Proteomes" id="UP000295611">
    <property type="component" value="Unassembled WGS sequence"/>
</dbReference>
<feature type="chain" id="PRO_5020320393" evidence="2">
    <location>
        <begin position="23"/>
        <end position="654"/>
    </location>
</feature>
<evidence type="ECO:0000256" key="1">
    <source>
        <dbReference type="ARBA" id="ARBA00022729"/>
    </source>
</evidence>
<keyword evidence="5" id="KW-1185">Reference proteome</keyword>
<dbReference type="PANTHER" id="PTHR34216:SF7">
    <property type="entry name" value="POLY-BETA-1,6-N-ACETYL-D-GLUCOSAMINE N-DEACETYLASE"/>
    <property type="match status" value="1"/>
</dbReference>
<evidence type="ECO:0000313" key="5">
    <source>
        <dbReference type="Proteomes" id="UP000295611"/>
    </source>
</evidence>
<keyword evidence="1 2" id="KW-0732">Signal</keyword>
<reference evidence="4 5" key="1">
    <citation type="submission" date="2019-03" db="EMBL/GenBank/DDBJ databases">
        <title>Genomic Encyclopedia of Type Strains, Phase III (KMG-III): the genomes of soil and plant-associated and newly described type strains.</title>
        <authorList>
            <person name="Whitman W."/>
        </authorList>
    </citation>
    <scope>NUCLEOTIDE SEQUENCE [LARGE SCALE GENOMIC DNA]</scope>
    <source>
        <strain evidence="4 5">CECT 8976</strain>
    </source>
</reference>
<dbReference type="AlphaFoldDB" id="A0A4R7B3M8"/>